<keyword evidence="6" id="KW-1185">Reference proteome</keyword>
<dbReference type="PROSITE" id="PS50207">
    <property type="entry name" value="CASPASE_P10"/>
    <property type="match status" value="1"/>
</dbReference>
<dbReference type="PANTHER" id="PTHR47901">
    <property type="entry name" value="CASPASE RECRUITMENT DOMAIN-CONTAINING PROTEIN 18"/>
    <property type="match status" value="1"/>
</dbReference>
<dbReference type="InterPro" id="IPR011600">
    <property type="entry name" value="Pept_C14_caspase"/>
</dbReference>
<dbReference type="EMBL" id="JABSTR010000001">
    <property type="protein sequence ID" value="KAH9359646.1"/>
    <property type="molecule type" value="Genomic_DNA"/>
</dbReference>
<name>A0A9J6F6L3_HAELO</name>
<keyword evidence="1" id="KW-0645">Protease</keyword>
<dbReference type="SUPFAM" id="SSF52129">
    <property type="entry name" value="Caspase-like"/>
    <property type="match status" value="1"/>
</dbReference>
<evidence type="ECO:0000256" key="3">
    <source>
        <dbReference type="ARBA" id="ARBA00022801"/>
    </source>
</evidence>
<evidence type="ECO:0000256" key="1">
    <source>
        <dbReference type="ARBA" id="ARBA00022670"/>
    </source>
</evidence>
<dbReference type="Gene3D" id="3.30.70.1470">
    <property type="entry name" value="Caspase-like"/>
    <property type="match status" value="1"/>
</dbReference>
<dbReference type="Pfam" id="PF00656">
    <property type="entry name" value="Peptidase_C14"/>
    <property type="match status" value="1"/>
</dbReference>
<dbReference type="VEuPathDB" id="VectorBase:HLOH_058393"/>
<accession>A0A9J6F6L3</accession>
<proteinExistence type="predicted"/>
<evidence type="ECO:0000313" key="5">
    <source>
        <dbReference type="EMBL" id="KAH9359646.1"/>
    </source>
</evidence>
<evidence type="ECO:0000256" key="2">
    <source>
        <dbReference type="ARBA" id="ARBA00022703"/>
    </source>
</evidence>
<evidence type="ECO:0000313" key="6">
    <source>
        <dbReference type="Proteomes" id="UP000821853"/>
    </source>
</evidence>
<dbReference type="Proteomes" id="UP000821853">
    <property type="component" value="Chromosome 1"/>
</dbReference>
<dbReference type="InterPro" id="IPR029030">
    <property type="entry name" value="Caspase-like_dom_sf"/>
</dbReference>
<keyword evidence="3" id="KW-0378">Hydrolase</keyword>
<keyword evidence="2" id="KW-0053">Apoptosis</keyword>
<protein>
    <recommendedName>
        <fullName evidence="4">Caspase family p10 domain-containing protein</fullName>
    </recommendedName>
</protein>
<evidence type="ECO:0000259" key="4">
    <source>
        <dbReference type="PROSITE" id="PS50207"/>
    </source>
</evidence>
<dbReference type="PANTHER" id="PTHR47901:SF8">
    <property type="entry name" value="CASPASE-3"/>
    <property type="match status" value="1"/>
</dbReference>
<dbReference type="InterPro" id="IPR002398">
    <property type="entry name" value="Pept_C14"/>
</dbReference>
<reference evidence="5 6" key="1">
    <citation type="journal article" date="2020" name="Cell">
        <title>Large-Scale Comparative Analyses of Tick Genomes Elucidate Their Genetic Diversity and Vector Capacities.</title>
        <authorList>
            <consortium name="Tick Genome and Microbiome Consortium (TIGMIC)"/>
            <person name="Jia N."/>
            <person name="Wang J."/>
            <person name="Shi W."/>
            <person name="Du L."/>
            <person name="Sun Y."/>
            <person name="Zhan W."/>
            <person name="Jiang J.F."/>
            <person name="Wang Q."/>
            <person name="Zhang B."/>
            <person name="Ji P."/>
            <person name="Bell-Sakyi L."/>
            <person name="Cui X.M."/>
            <person name="Yuan T.T."/>
            <person name="Jiang B.G."/>
            <person name="Yang W.F."/>
            <person name="Lam T.T."/>
            <person name="Chang Q.C."/>
            <person name="Ding S.J."/>
            <person name="Wang X.J."/>
            <person name="Zhu J.G."/>
            <person name="Ruan X.D."/>
            <person name="Zhao L."/>
            <person name="Wei J.T."/>
            <person name="Ye R.Z."/>
            <person name="Que T.C."/>
            <person name="Du C.H."/>
            <person name="Zhou Y.H."/>
            <person name="Cheng J.X."/>
            <person name="Dai P.F."/>
            <person name="Guo W.B."/>
            <person name="Han X.H."/>
            <person name="Huang E.J."/>
            <person name="Li L.F."/>
            <person name="Wei W."/>
            <person name="Gao Y.C."/>
            <person name="Liu J.Z."/>
            <person name="Shao H.Z."/>
            <person name="Wang X."/>
            <person name="Wang C.C."/>
            <person name="Yang T.C."/>
            <person name="Huo Q.B."/>
            <person name="Li W."/>
            <person name="Chen H.Y."/>
            <person name="Chen S.E."/>
            <person name="Zhou L.G."/>
            <person name="Ni X.B."/>
            <person name="Tian J.H."/>
            <person name="Sheng Y."/>
            <person name="Liu T."/>
            <person name="Pan Y.S."/>
            <person name="Xia L.Y."/>
            <person name="Li J."/>
            <person name="Zhao F."/>
            <person name="Cao W.C."/>
        </authorList>
    </citation>
    <scope>NUCLEOTIDE SEQUENCE [LARGE SCALE GENOMIC DNA]</scope>
    <source>
        <strain evidence="5">HaeL-2018</strain>
    </source>
</reference>
<gene>
    <name evidence="5" type="ORF">HPB48_007940</name>
</gene>
<dbReference type="AlphaFoldDB" id="A0A9J6F6L3"/>
<dbReference type="InterPro" id="IPR002138">
    <property type="entry name" value="Pept_C14_p10"/>
</dbReference>
<feature type="domain" description="Caspase family p10" evidence="4">
    <location>
        <begin position="1"/>
        <end position="58"/>
    </location>
</feature>
<dbReference type="OrthoDB" id="6097640at2759"/>
<dbReference type="GO" id="GO:0004197">
    <property type="term" value="F:cysteine-type endopeptidase activity"/>
    <property type="evidence" value="ECO:0007669"/>
    <property type="project" value="InterPro"/>
</dbReference>
<organism evidence="5 6">
    <name type="scientific">Haemaphysalis longicornis</name>
    <name type="common">Bush tick</name>
    <dbReference type="NCBI Taxonomy" id="44386"/>
    <lineage>
        <taxon>Eukaryota</taxon>
        <taxon>Metazoa</taxon>
        <taxon>Ecdysozoa</taxon>
        <taxon>Arthropoda</taxon>
        <taxon>Chelicerata</taxon>
        <taxon>Arachnida</taxon>
        <taxon>Acari</taxon>
        <taxon>Parasitiformes</taxon>
        <taxon>Ixodida</taxon>
        <taxon>Ixodoidea</taxon>
        <taxon>Ixodidae</taxon>
        <taxon>Haemaphysalinae</taxon>
        <taxon>Haemaphysalis</taxon>
    </lineage>
</organism>
<sequence>MYFAYATIPGHLAYREPDMGSWFISSVFNVFCSKACTMDLQDMMRLVEKQVTERFLDDGSRQTATTSTVAWTKNCILTQDTSGSALWNPYNGV</sequence>
<dbReference type="GO" id="GO:0006508">
    <property type="term" value="P:proteolysis"/>
    <property type="evidence" value="ECO:0007669"/>
    <property type="project" value="UniProtKB-KW"/>
</dbReference>
<comment type="caution">
    <text evidence="5">The sequence shown here is derived from an EMBL/GenBank/DDBJ whole genome shotgun (WGS) entry which is preliminary data.</text>
</comment>
<dbReference type="GO" id="GO:0006915">
    <property type="term" value="P:apoptotic process"/>
    <property type="evidence" value="ECO:0007669"/>
    <property type="project" value="UniProtKB-KW"/>
</dbReference>